<dbReference type="InterPro" id="IPR001828">
    <property type="entry name" value="ANF_lig-bd_rcpt"/>
</dbReference>
<dbReference type="STRING" id="38654.A0A1U7RF61"/>
<keyword evidence="5 13" id="KW-1133">Transmembrane helix</keyword>
<dbReference type="Pfam" id="PF01094">
    <property type="entry name" value="ANF_receptor"/>
    <property type="match status" value="1"/>
</dbReference>
<keyword evidence="10" id="KW-0807">Transducer</keyword>
<evidence type="ECO:0000256" key="7">
    <source>
        <dbReference type="ARBA" id="ARBA00023136"/>
    </source>
</evidence>
<organism evidence="16 17">
    <name type="scientific">Alligator sinensis</name>
    <name type="common">Chinese alligator</name>
    <dbReference type="NCBI Taxonomy" id="38654"/>
    <lineage>
        <taxon>Eukaryota</taxon>
        <taxon>Metazoa</taxon>
        <taxon>Chordata</taxon>
        <taxon>Craniata</taxon>
        <taxon>Vertebrata</taxon>
        <taxon>Euteleostomi</taxon>
        <taxon>Archelosauria</taxon>
        <taxon>Archosauria</taxon>
        <taxon>Crocodylia</taxon>
        <taxon>Alligatoridae</taxon>
        <taxon>Alligatorinae</taxon>
        <taxon>Alligator</taxon>
    </lineage>
</organism>
<name>A0A1U7RF61_ALLSI</name>
<dbReference type="GO" id="GO:0005886">
    <property type="term" value="C:plasma membrane"/>
    <property type="evidence" value="ECO:0007669"/>
    <property type="project" value="UniProtKB-SubCell"/>
</dbReference>
<feature type="signal peptide" evidence="14">
    <location>
        <begin position="1"/>
        <end position="16"/>
    </location>
</feature>
<gene>
    <name evidence="17" type="primary">TAS1R3</name>
</gene>
<dbReference type="FunFam" id="3.40.50.2300:FF:000016">
    <property type="entry name" value="Taste 1 receptor member 2"/>
    <property type="match status" value="1"/>
</dbReference>
<dbReference type="PROSITE" id="PS50259">
    <property type="entry name" value="G_PROTEIN_RECEP_F3_4"/>
    <property type="match status" value="1"/>
</dbReference>
<evidence type="ECO:0000256" key="8">
    <source>
        <dbReference type="ARBA" id="ARBA00023170"/>
    </source>
</evidence>
<keyword evidence="16" id="KW-1185">Reference proteome</keyword>
<accession>A0A1U7RF61</accession>
<dbReference type="PRINTS" id="PR00592">
    <property type="entry name" value="CASENSINGR"/>
</dbReference>
<comment type="subcellular location">
    <subcellularLocation>
        <location evidence="1">Cell membrane</location>
        <topology evidence="1">Multi-pass membrane protein</topology>
    </subcellularLocation>
</comment>
<keyword evidence="3 13" id="KW-0812">Transmembrane</keyword>
<evidence type="ECO:0000256" key="3">
    <source>
        <dbReference type="ARBA" id="ARBA00022692"/>
    </source>
</evidence>
<feature type="transmembrane region" description="Helical" evidence="13">
    <location>
        <begin position="676"/>
        <end position="701"/>
    </location>
</feature>
<keyword evidence="6" id="KW-0297">G-protein coupled receptor</keyword>
<evidence type="ECO:0000256" key="11">
    <source>
        <dbReference type="ARBA" id="ARBA00038492"/>
    </source>
</evidence>
<feature type="transmembrane region" description="Helical" evidence="13">
    <location>
        <begin position="563"/>
        <end position="586"/>
    </location>
</feature>
<dbReference type="GO" id="GO:0033041">
    <property type="term" value="F:sweet taste receptor activity"/>
    <property type="evidence" value="ECO:0007669"/>
    <property type="project" value="TreeGrafter"/>
</dbReference>
<comment type="similarity">
    <text evidence="11">Belongs to the G-protein coupled receptor 3 family. TAS1R subfamily.</text>
</comment>
<evidence type="ECO:0000256" key="1">
    <source>
        <dbReference type="ARBA" id="ARBA00004651"/>
    </source>
</evidence>
<dbReference type="PANTHER" id="PTHR24061:SF435">
    <property type="entry name" value="TASTE RECEPTOR TYPE 1 MEMBER 3"/>
    <property type="match status" value="1"/>
</dbReference>
<dbReference type="Pfam" id="PF07562">
    <property type="entry name" value="NCD3G"/>
    <property type="match status" value="1"/>
</dbReference>
<evidence type="ECO:0000256" key="4">
    <source>
        <dbReference type="ARBA" id="ARBA00022729"/>
    </source>
</evidence>
<dbReference type="eggNOG" id="KOG1056">
    <property type="taxonomic scope" value="Eukaryota"/>
</dbReference>
<dbReference type="Gene3D" id="3.40.50.2300">
    <property type="match status" value="2"/>
</dbReference>
<dbReference type="InterPro" id="IPR038550">
    <property type="entry name" value="GPCR_3_9-Cys_sf"/>
</dbReference>
<evidence type="ECO:0000256" key="5">
    <source>
        <dbReference type="ARBA" id="ARBA00022989"/>
    </source>
</evidence>
<feature type="transmembrane region" description="Helical" evidence="13">
    <location>
        <begin position="785"/>
        <end position="805"/>
    </location>
</feature>
<dbReference type="SUPFAM" id="SSF53822">
    <property type="entry name" value="Periplasmic binding protein-like I"/>
    <property type="match status" value="1"/>
</dbReference>
<dbReference type="CTD" id="83756"/>
<keyword evidence="9" id="KW-0325">Glycoprotein</keyword>
<keyword evidence="8 17" id="KW-0675">Receptor</keyword>
<dbReference type="InterPro" id="IPR000068">
    <property type="entry name" value="GPCR_3_Ca_sens_rcpt-rel"/>
</dbReference>
<dbReference type="InterPro" id="IPR017978">
    <property type="entry name" value="GPCR_3_C"/>
</dbReference>
<dbReference type="PANTHER" id="PTHR24061">
    <property type="entry name" value="CALCIUM-SENSING RECEPTOR-RELATED"/>
    <property type="match status" value="1"/>
</dbReference>
<keyword evidence="7 13" id="KW-0472">Membrane</keyword>
<dbReference type="FunFam" id="2.10.50.30:FF:000004">
    <property type="entry name" value="Taste receptor type 1 member 3-like protein"/>
    <property type="match status" value="1"/>
</dbReference>
<keyword evidence="2" id="KW-1003">Cell membrane</keyword>
<dbReference type="GO" id="GO:0004930">
    <property type="term" value="F:G protein-coupled receptor activity"/>
    <property type="evidence" value="ECO:0007669"/>
    <property type="project" value="UniProtKB-KW"/>
</dbReference>
<feature type="transmembrane region" description="Helical" evidence="13">
    <location>
        <begin position="598"/>
        <end position="621"/>
    </location>
</feature>
<dbReference type="PRINTS" id="PR00248">
    <property type="entry name" value="GPCRMGR"/>
</dbReference>
<dbReference type="Gene3D" id="2.10.50.30">
    <property type="entry name" value="GPCR, family 3, nine cysteines domain"/>
    <property type="match status" value="1"/>
</dbReference>
<dbReference type="GeneID" id="102374715"/>
<dbReference type="InterPro" id="IPR028082">
    <property type="entry name" value="Peripla_BP_I"/>
</dbReference>
<feature type="transmembrane region" description="Helical" evidence="13">
    <location>
        <begin position="633"/>
        <end position="655"/>
    </location>
</feature>
<dbReference type="InterPro" id="IPR011500">
    <property type="entry name" value="GPCR_3_9-Cys_dom"/>
</dbReference>
<feature type="transmembrane region" description="Helical" evidence="13">
    <location>
        <begin position="721"/>
        <end position="745"/>
    </location>
</feature>
<sequence length="837" mass="94761">MASILLLLLSSGSVAARELTCMSAQFKRPGHYILGGLFPFGINTVNLSARVEPTAVACERLYATGLIWALGMKFTVDEINNSTSLLPGVQLGYEIYDSCFEPVVALQPSLLFLTRERSAGIDVLCNYTDYQPRVAAVIGPHTSDLCMATAKLFSFFLTPQVSYGASADKLSNSELYPSFFRTVPSDKQQVEAMIHLLKRFEWNWIAVIGSDDEYGREGLSLFTNLAASYGICIAYEGVIPTDWLDPNPWEKLDEVIKYINSTQVNVIVLFSIDRPAQTLLERCIKKGLSPKVWIATEAWVMSDIIISIPRIHTIGTVIGFIIKGGKVLGFEDYVAQLFTSIQQESFCQASREWSRQMESGVLGPQCEHCNHMSWQDVASLVMHRQTYAVYMAVYSVAHALHKVLGCTKDRCSTVPIKSWQLLEVMRTLQFEVNNYSFKFDQSQSTNMGYEILLWSWQNHTLHHISVGEYENSLSINKSLIQFHTEDNKNPMSTCFSHCKPGQLRRVKGFHLCCYDCIDCPRNTYKDSKEDRFCIPCSQHQWSPAQSIKCWDRTERYLFWGEPLTIGLLILTFTALALSCLAAALFYRNLSTPLVQAAGGWMSVCALLSLSLMSISTMLYVGKPRRYICLIYQPIYTLCLSICFSTLLVKSLQIALVTEFKSCARTLLPWVTQRRAWILVAFCFLVESLLCLGSLCSAPPLLKYDYKLLPTETLLYCQLQSWLFFFLVHGFNSATAFICFLCTFMVQTSGKKYNIARGITFTMLIYFLTWIFFIATYTTIKPTYKPATQMGAILSTVLGTLIANYLPKCYVLQFKPDWNTLERFQNYAKEAPEDKDSG</sequence>
<evidence type="ECO:0000313" key="17">
    <source>
        <dbReference type="RefSeq" id="XP_006018901.1"/>
    </source>
</evidence>
<dbReference type="InParanoid" id="A0A1U7RF61"/>
<feature type="chain" id="PRO_5010572578" description="Taste receptor type 1 member 3" evidence="14">
    <location>
        <begin position="17"/>
        <end position="837"/>
    </location>
</feature>
<evidence type="ECO:0000256" key="6">
    <source>
        <dbReference type="ARBA" id="ARBA00023040"/>
    </source>
</evidence>
<proteinExistence type="inferred from homology"/>
<dbReference type="Proteomes" id="UP000189705">
    <property type="component" value="Unplaced"/>
</dbReference>
<evidence type="ECO:0000256" key="14">
    <source>
        <dbReference type="SAM" id="SignalP"/>
    </source>
</evidence>
<evidence type="ECO:0000256" key="12">
    <source>
        <dbReference type="ARBA" id="ARBA00040705"/>
    </source>
</evidence>
<evidence type="ECO:0000256" key="13">
    <source>
        <dbReference type="SAM" id="Phobius"/>
    </source>
</evidence>
<reference evidence="17" key="1">
    <citation type="submission" date="2025-08" db="UniProtKB">
        <authorList>
            <consortium name="RefSeq"/>
        </authorList>
    </citation>
    <scope>IDENTIFICATION</scope>
</reference>
<keyword evidence="4 14" id="KW-0732">Signal</keyword>
<evidence type="ECO:0000256" key="9">
    <source>
        <dbReference type="ARBA" id="ARBA00023180"/>
    </source>
</evidence>
<dbReference type="OrthoDB" id="5984008at2759"/>
<dbReference type="RefSeq" id="XP_006018901.1">
    <property type="nucleotide sequence ID" value="XM_006018839.2"/>
</dbReference>
<protein>
    <recommendedName>
        <fullName evidence="12">Taste receptor type 1 member 3</fullName>
    </recommendedName>
</protein>
<evidence type="ECO:0000256" key="10">
    <source>
        <dbReference type="ARBA" id="ARBA00023224"/>
    </source>
</evidence>
<evidence type="ECO:0000313" key="16">
    <source>
        <dbReference type="Proteomes" id="UP000189705"/>
    </source>
</evidence>
<dbReference type="Pfam" id="PF00003">
    <property type="entry name" value="7tm_3"/>
    <property type="match status" value="1"/>
</dbReference>
<dbReference type="GO" id="GO:0050917">
    <property type="term" value="P:sensory perception of umami taste"/>
    <property type="evidence" value="ECO:0007669"/>
    <property type="project" value="TreeGrafter"/>
</dbReference>
<evidence type="ECO:0000256" key="2">
    <source>
        <dbReference type="ARBA" id="ARBA00022475"/>
    </source>
</evidence>
<dbReference type="AlphaFoldDB" id="A0A1U7RF61"/>
<dbReference type="KEGG" id="asn:102374715"/>
<evidence type="ECO:0000259" key="15">
    <source>
        <dbReference type="PROSITE" id="PS50259"/>
    </source>
</evidence>
<feature type="domain" description="G-protein coupled receptors family 3 profile" evidence="15">
    <location>
        <begin position="563"/>
        <end position="827"/>
    </location>
</feature>
<dbReference type="InterPro" id="IPR000337">
    <property type="entry name" value="GPCR_3"/>
</dbReference>
<feature type="transmembrane region" description="Helical" evidence="13">
    <location>
        <begin position="757"/>
        <end position="779"/>
    </location>
</feature>